<evidence type="ECO:0000313" key="1">
    <source>
        <dbReference type="EMBL" id="MDQ0159762.1"/>
    </source>
</evidence>
<dbReference type="Proteomes" id="UP001224359">
    <property type="component" value="Unassembled WGS sequence"/>
</dbReference>
<name>A0ABT9VFL4_9BACI</name>
<comment type="caution">
    <text evidence="1">The sequence shown here is derived from an EMBL/GenBank/DDBJ whole genome shotgun (WGS) entry which is preliminary data.</text>
</comment>
<protein>
    <submittedName>
        <fullName evidence="1">Uncharacterized protein</fullName>
    </submittedName>
</protein>
<accession>A0ABT9VFL4</accession>
<organism evidence="1 2">
    <name type="scientific">Alkalibacillus salilacus</name>
    <dbReference type="NCBI Taxonomy" id="284582"/>
    <lineage>
        <taxon>Bacteria</taxon>
        <taxon>Bacillati</taxon>
        <taxon>Bacillota</taxon>
        <taxon>Bacilli</taxon>
        <taxon>Bacillales</taxon>
        <taxon>Bacillaceae</taxon>
        <taxon>Alkalibacillus</taxon>
    </lineage>
</organism>
<keyword evidence="2" id="KW-1185">Reference proteome</keyword>
<reference evidence="1 2" key="1">
    <citation type="submission" date="2023-07" db="EMBL/GenBank/DDBJ databases">
        <title>Genomic Encyclopedia of Type Strains, Phase IV (KMG-IV): sequencing the most valuable type-strain genomes for metagenomic binning, comparative biology and taxonomic classification.</title>
        <authorList>
            <person name="Goeker M."/>
        </authorList>
    </citation>
    <scope>NUCLEOTIDE SEQUENCE [LARGE SCALE GENOMIC DNA]</scope>
    <source>
        <strain evidence="1 2">DSM 16460</strain>
    </source>
</reference>
<gene>
    <name evidence="1" type="ORF">J2S77_001748</name>
</gene>
<proteinExistence type="predicted"/>
<evidence type="ECO:0000313" key="2">
    <source>
        <dbReference type="Proteomes" id="UP001224359"/>
    </source>
</evidence>
<sequence length="38" mass="4378">MTTLERKAIQMKRPFEVTKCKVILMKILLSSLSDPISK</sequence>
<dbReference type="EMBL" id="JAUSTQ010000006">
    <property type="protein sequence ID" value="MDQ0159762.1"/>
    <property type="molecule type" value="Genomic_DNA"/>
</dbReference>